<protein>
    <submittedName>
        <fullName evidence="2">Uncharacterized protein</fullName>
    </submittedName>
</protein>
<dbReference type="PANTHER" id="PTHR31579">
    <property type="entry name" value="OS03G0796600 PROTEIN"/>
    <property type="match status" value="1"/>
</dbReference>
<sequence>MAEPAIIGRAVLPDHRRKAAVSGADVGLFAGGTTLADMVFGFYEEGEELPESCRGDAPEAEEAEEEEEEDPETLAERRAFWESQHQLLKTTLYRTTSLESRIRQETEQALRELRSAGPICVCPKPVAGGCRNCLLRDLTERLRNAGYDSAFCKSKWRSSPDIPSGEHRYVDVVDASGKNPVRVVIEVDFRGEFEMARAKPEYNKLVSRLPQVFVGKAERLKNLIKILCGAAKECMKENKMHMGPWRKHKYMQAKWFGNCERMKPPTRPAFPAGVLSERPPRPKASMLTHDLLDKMPTLHCTAVEVV</sequence>
<dbReference type="Pfam" id="PF04720">
    <property type="entry name" value="PDDEXK_6"/>
    <property type="match status" value="1"/>
</dbReference>
<feature type="region of interest" description="Disordered" evidence="1">
    <location>
        <begin position="49"/>
        <end position="72"/>
    </location>
</feature>
<evidence type="ECO:0000256" key="1">
    <source>
        <dbReference type="SAM" id="MobiDB-lite"/>
    </source>
</evidence>
<organism evidence="2 3">
    <name type="scientific">Aristolochia fimbriata</name>
    <name type="common">White veined hardy Dutchman's pipe vine</name>
    <dbReference type="NCBI Taxonomy" id="158543"/>
    <lineage>
        <taxon>Eukaryota</taxon>
        <taxon>Viridiplantae</taxon>
        <taxon>Streptophyta</taxon>
        <taxon>Embryophyta</taxon>
        <taxon>Tracheophyta</taxon>
        <taxon>Spermatophyta</taxon>
        <taxon>Magnoliopsida</taxon>
        <taxon>Magnoliidae</taxon>
        <taxon>Piperales</taxon>
        <taxon>Aristolochiaceae</taxon>
        <taxon>Aristolochia</taxon>
    </lineage>
</organism>
<accession>A0AAV7EH68</accession>
<dbReference type="InterPro" id="IPR006502">
    <property type="entry name" value="PDDEXK-like"/>
</dbReference>
<reference evidence="2 3" key="1">
    <citation type="submission" date="2021-07" db="EMBL/GenBank/DDBJ databases">
        <title>The Aristolochia fimbriata genome: insights into angiosperm evolution, floral development and chemical biosynthesis.</title>
        <authorList>
            <person name="Jiao Y."/>
        </authorList>
    </citation>
    <scope>NUCLEOTIDE SEQUENCE [LARGE SCALE GENOMIC DNA]</scope>
    <source>
        <strain evidence="2">IBCAS-2021</strain>
        <tissue evidence="2">Leaf</tissue>
    </source>
</reference>
<feature type="compositionally biased region" description="Acidic residues" evidence="1">
    <location>
        <begin position="58"/>
        <end position="72"/>
    </location>
</feature>
<gene>
    <name evidence="2" type="ORF">H6P81_014236</name>
</gene>
<dbReference type="EMBL" id="JAINDJ010000005">
    <property type="protein sequence ID" value="KAG9448108.1"/>
    <property type="molecule type" value="Genomic_DNA"/>
</dbReference>
<dbReference type="AlphaFoldDB" id="A0AAV7EH68"/>
<keyword evidence="3" id="KW-1185">Reference proteome</keyword>
<dbReference type="NCBIfam" id="TIGR01615">
    <property type="entry name" value="A_thal_3542"/>
    <property type="match status" value="1"/>
</dbReference>
<comment type="caution">
    <text evidence="2">The sequence shown here is derived from an EMBL/GenBank/DDBJ whole genome shotgun (WGS) entry which is preliminary data.</text>
</comment>
<proteinExistence type="predicted"/>
<dbReference type="PANTHER" id="PTHR31579:SF58">
    <property type="entry name" value="PLANT-SPECIFIC DOMAIN TIGR01615 FAMILY PROTEIN"/>
    <property type="match status" value="1"/>
</dbReference>
<evidence type="ECO:0000313" key="3">
    <source>
        <dbReference type="Proteomes" id="UP000825729"/>
    </source>
</evidence>
<dbReference type="Proteomes" id="UP000825729">
    <property type="component" value="Unassembled WGS sequence"/>
</dbReference>
<name>A0AAV7EH68_ARIFI</name>
<evidence type="ECO:0000313" key="2">
    <source>
        <dbReference type="EMBL" id="KAG9448108.1"/>
    </source>
</evidence>